<feature type="chain" id="PRO_5038568035" description="Lipoprotein" evidence="1">
    <location>
        <begin position="21"/>
        <end position="68"/>
    </location>
</feature>
<evidence type="ECO:0000256" key="1">
    <source>
        <dbReference type="SAM" id="SignalP"/>
    </source>
</evidence>
<gene>
    <name evidence="2" type="ORF">UN64_11055</name>
</gene>
<organism evidence="2 3">
    <name type="scientific">Fictibacillus arsenicus</name>
    <dbReference type="NCBI Taxonomy" id="255247"/>
    <lineage>
        <taxon>Bacteria</taxon>
        <taxon>Bacillati</taxon>
        <taxon>Bacillota</taxon>
        <taxon>Bacilli</taxon>
        <taxon>Bacillales</taxon>
        <taxon>Fictibacillaceae</taxon>
        <taxon>Fictibacillus</taxon>
    </lineage>
</organism>
<dbReference type="RefSeq" id="WP_077362620.1">
    <property type="nucleotide sequence ID" value="NZ_MQMF01000002.1"/>
</dbReference>
<proteinExistence type="predicted"/>
<dbReference type="AlphaFoldDB" id="A0A1V3G873"/>
<evidence type="ECO:0008006" key="4">
    <source>
        <dbReference type="Google" id="ProtNLM"/>
    </source>
</evidence>
<evidence type="ECO:0000313" key="2">
    <source>
        <dbReference type="EMBL" id="OOE12601.1"/>
    </source>
</evidence>
<reference evidence="2 3" key="1">
    <citation type="submission" date="2016-11" db="EMBL/GenBank/DDBJ databases">
        <authorList>
            <person name="Jaros S."/>
            <person name="Januszkiewicz K."/>
            <person name="Wedrychowicz H."/>
        </authorList>
    </citation>
    <scope>NUCLEOTIDE SEQUENCE [LARGE SCALE GENOMIC DNA]</scope>
    <source>
        <strain evidence="2 3">Con a/3</strain>
    </source>
</reference>
<sequence>MNARLLILLLILLLTACQNNEDREYIHWSEAGENVTMRLRDGGVDYKVENGEIYIPKEQLKRATYCCT</sequence>
<dbReference type="Proteomes" id="UP000188597">
    <property type="component" value="Unassembled WGS sequence"/>
</dbReference>
<name>A0A1V3G873_9BACL</name>
<keyword evidence="1" id="KW-0732">Signal</keyword>
<protein>
    <recommendedName>
        <fullName evidence="4">Lipoprotein</fullName>
    </recommendedName>
</protein>
<dbReference type="EMBL" id="MQMF01000002">
    <property type="protein sequence ID" value="OOE12601.1"/>
    <property type="molecule type" value="Genomic_DNA"/>
</dbReference>
<feature type="signal peptide" evidence="1">
    <location>
        <begin position="1"/>
        <end position="20"/>
    </location>
</feature>
<comment type="caution">
    <text evidence="2">The sequence shown here is derived from an EMBL/GenBank/DDBJ whole genome shotgun (WGS) entry which is preliminary data.</text>
</comment>
<dbReference type="PROSITE" id="PS51257">
    <property type="entry name" value="PROKAR_LIPOPROTEIN"/>
    <property type="match status" value="1"/>
</dbReference>
<dbReference type="OrthoDB" id="2357160at2"/>
<accession>A0A1V3G873</accession>
<evidence type="ECO:0000313" key="3">
    <source>
        <dbReference type="Proteomes" id="UP000188597"/>
    </source>
</evidence>